<organism evidence="5 6">
    <name type="scientific">Gemmata obscuriglobus</name>
    <dbReference type="NCBI Taxonomy" id="114"/>
    <lineage>
        <taxon>Bacteria</taxon>
        <taxon>Pseudomonadati</taxon>
        <taxon>Planctomycetota</taxon>
        <taxon>Planctomycetia</taxon>
        <taxon>Gemmatales</taxon>
        <taxon>Gemmataceae</taxon>
        <taxon>Gemmata</taxon>
    </lineage>
</organism>
<keyword evidence="2" id="KW-0677">Repeat</keyword>
<evidence type="ECO:0000313" key="5">
    <source>
        <dbReference type="EMBL" id="AWM39612.1"/>
    </source>
</evidence>
<evidence type="ECO:0000256" key="3">
    <source>
        <dbReference type="ARBA" id="ARBA00022786"/>
    </source>
</evidence>
<accession>A0A2Z3H5L4</accession>
<protein>
    <recommendedName>
        <fullName evidence="4">Right handed beta helix domain-containing protein</fullName>
    </recommendedName>
</protein>
<dbReference type="InterPro" id="IPR039448">
    <property type="entry name" value="Beta_helix"/>
</dbReference>
<dbReference type="InterPro" id="IPR022441">
    <property type="entry name" value="Para_beta_helix_rpt-2"/>
</dbReference>
<comment type="pathway">
    <text evidence="1">Protein modification; protein ubiquitination.</text>
</comment>
<dbReference type="KEGG" id="gog:C1280_23180"/>
<keyword evidence="3" id="KW-0833">Ubl conjugation pathway</keyword>
<feature type="domain" description="Right handed beta helix" evidence="4">
    <location>
        <begin position="82"/>
        <end position="219"/>
    </location>
</feature>
<dbReference type="InterPro" id="IPR011050">
    <property type="entry name" value="Pectin_lyase_fold/virulence"/>
</dbReference>
<dbReference type="Proteomes" id="UP000245802">
    <property type="component" value="Chromosome"/>
</dbReference>
<dbReference type="SUPFAM" id="SSF51126">
    <property type="entry name" value="Pectin lyase-like"/>
    <property type="match status" value="2"/>
</dbReference>
<proteinExistence type="predicted"/>
<dbReference type="RefSeq" id="WP_081471449.1">
    <property type="nucleotide sequence ID" value="NZ_CP025958.1"/>
</dbReference>
<sequence length="480" mass="49007">MLRSTLKKLLSPKPSVPVRPTPARVLRMEVLEDRSVPATFTVGTNGLTTIQAALNAAAARTGFDTVVVPTGTYTESVVINDTFGVTLRASGNAIIKAPATVAAPSDLAALGGAVIDVYSKNVTITGLTVNAAGSNANAGIRVIKGGDATIRNNTVTGVNAPADPAFGVGIQVGSRRVGIVAGAGNAVLEKNKITDYFAAGVLVDGGAASATVTENTIIGRRGLNGGVTQYGVQMSYGASGSIEYNRISGNDTGNLGQFDVSAGVFLYQVGAKDVLVDANRVFGNEDGILVQSSAGGPGSIVISNNQVYSNTGFAGIDVIDSSDVSITGNEVYSNDTLNGIALGDSSQITVDENNVFDNVLADGIYVYGGGGNTISSNVSRNNGYNGIFLEDSSSNTVASNTTRANDQNGVKVLRGSNNTLSFGTSNANGFDGILLEDTANNSVTNYTLRNNGGYGLHLVSAIGTTKSNNTFSGNDLGDTN</sequence>
<evidence type="ECO:0000256" key="2">
    <source>
        <dbReference type="ARBA" id="ARBA00022737"/>
    </source>
</evidence>
<dbReference type="InterPro" id="IPR012334">
    <property type="entry name" value="Pectin_lyas_fold"/>
</dbReference>
<dbReference type="OrthoDB" id="7178900at2"/>
<dbReference type="EMBL" id="CP025958">
    <property type="protein sequence ID" value="AWM39612.1"/>
    <property type="molecule type" value="Genomic_DNA"/>
</dbReference>
<feature type="domain" description="Right handed beta helix" evidence="4">
    <location>
        <begin position="338"/>
        <end position="475"/>
    </location>
</feature>
<reference evidence="5 6" key="1">
    <citation type="submission" date="2018-01" db="EMBL/GenBank/DDBJ databases">
        <title>G. obscuriglobus.</title>
        <authorList>
            <person name="Franke J."/>
            <person name="Blomberg W."/>
            <person name="Selmecki A."/>
        </authorList>
    </citation>
    <scope>NUCLEOTIDE SEQUENCE [LARGE SCALE GENOMIC DNA]</scope>
    <source>
        <strain evidence="5 6">DSM 5831</strain>
    </source>
</reference>
<dbReference type="PANTHER" id="PTHR22990">
    <property type="entry name" value="F-BOX ONLY PROTEIN"/>
    <property type="match status" value="1"/>
</dbReference>
<dbReference type="InterPro" id="IPR051550">
    <property type="entry name" value="SCF-Subunits/Alg-Epimerases"/>
</dbReference>
<dbReference type="SMART" id="SM00710">
    <property type="entry name" value="PbH1"/>
    <property type="match status" value="13"/>
</dbReference>
<name>A0A2Z3H5L4_9BACT</name>
<dbReference type="Gene3D" id="2.160.20.10">
    <property type="entry name" value="Single-stranded right-handed beta-helix, Pectin lyase-like"/>
    <property type="match status" value="2"/>
</dbReference>
<dbReference type="NCBIfam" id="TIGR03804">
    <property type="entry name" value="para_beta_helix"/>
    <property type="match status" value="3"/>
</dbReference>
<evidence type="ECO:0000313" key="6">
    <source>
        <dbReference type="Proteomes" id="UP000245802"/>
    </source>
</evidence>
<keyword evidence="6" id="KW-1185">Reference proteome</keyword>
<dbReference type="InterPro" id="IPR006626">
    <property type="entry name" value="PbH1"/>
</dbReference>
<evidence type="ECO:0000256" key="1">
    <source>
        <dbReference type="ARBA" id="ARBA00004906"/>
    </source>
</evidence>
<dbReference type="AlphaFoldDB" id="A0A2Z3H5L4"/>
<dbReference type="PANTHER" id="PTHR22990:SF15">
    <property type="entry name" value="F-BOX ONLY PROTEIN 10"/>
    <property type="match status" value="1"/>
</dbReference>
<gene>
    <name evidence="5" type="ORF">C1280_23180</name>
</gene>
<dbReference type="Pfam" id="PF13229">
    <property type="entry name" value="Beta_helix"/>
    <property type="match status" value="2"/>
</dbReference>
<evidence type="ECO:0000259" key="4">
    <source>
        <dbReference type="Pfam" id="PF13229"/>
    </source>
</evidence>